<dbReference type="Gene3D" id="3.40.50.150">
    <property type="entry name" value="Vaccinia Virus protein VP39"/>
    <property type="match status" value="1"/>
</dbReference>
<dbReference type="AlphaFoldDB" id="A0A9N8HRS1"/>
<comment type="caution">
    <text evidence="3">The sequence shown here is derived from an EMBL/GenBank/DDBJ whole genome shotgun (WGS) entry which is preliminary data.</text>
</comment>
<dbReference type="OrthoDB" id="198346at2759"/>
<evidence type="ECO:0000256" key="1">
    <source>
        <dbReference type="SAM" id="Phobius"/>
    </source>
</evidence>
<feature type="transmembrane region" description="Helical" evidence="1">
    <location>
        <begin position="12"/>
        <end position="32"/>
    </location>
</feature>
<keyword evidence="1" id="KW-0812">Transmembrane</keyword>
<sequence>MPRRSQNQQWQLVTRVFLSASVFLLLFKAAHWNHERVVRALDSTDLREIAHLGDGGAGQPLRSALDIPPGQAVALPSIRVEQTEEEIARGQYGGKGDKKHLGGFTTYDGQGVTPQLWKHMISDFGVKSLVDVGCGKGDTLWFLEHGVDVLCVEGSHDAVEQTLLPDPASQVVEHDFSRGPYWPAETYDAVWSVEFLEHVGRQFQHNYIQTFRKAALIFVSHSHWGGWHHVEVHDHEYWIDKFEAFGFKYSGHLTEQVRSIARTESNQRDGPSGPDGKPLNAQHVWLTMQVFINPMVAALPKHAHLFSEHGCFKERAAKGKIIHKECGTLRGGNTESKMPESFYPLKLTAEQDEAWLAKVKASISSAV</sequence>
<dbReference type="GO" id="GO:0008757">
    <property type="term" value="F:S-adenosylmethionine-dependent methyltransferase activity"/>
    <property type="evidence" value="ECO:0007669"/>
    <property type="project" value="InterPro"/>
</dbReference>
<proteinExistence type="predicted"/>
<dbReference type="EMBL" id="CAICTM010001610">
    <property type="protein sequence ID" value="CAB9524978.1"/>
    <property type="molecule type" value="Genomic_DNA"/>
</dbReference>
<keyword evidence="1" id="KW-0472">Membrane</keyword>
<gene>
    <name evidence="3" type="ORF">SEMRO_1612_G285960.1</name>
</gene>
<dbReference type="InterPro" id="IPR029063">
    <property type="entry name" value="SAM-dependent_MTases_sf"/>
</dbReference>
<evidence type="ECO:0000259" key="2">
    <source>
        <dbReference type="Pfam" id="PF08241"/>
    </source>
</evidence>
<evidence type="ECO:0000313" key="3">
    <source>
        <dbReference type="EMBL" id="CAB9524978.1"/>
    </source>
</evidence>
<accession>A0A9N8HRS1</accession>
<name>A0A9N8HRS1_9STRA</name>
<reference evidence="3" key="1">
    <citation type="submission" date="2020-06" db="EMBL/GenBank/DDBJ databases">
        <authorList>
            <consortium name="Plant Systems Biology data submission"/>
        </authorList>
    </citation>
    <scope>NUCLEOTIDE SEQUENCE</scope>
    <source>
        <strain evidence="3">D6</strain>
    </source>
</reference>
<dbReference type="CDD" id="cd02440">
    <property type="entry name" value="AdoMet_MTases"/>
    <property type="match status" value="1"/>
</dbReference>
<dbReference type="Proteomes" id="UP001153069">
    <property type="component" value="Unassembled WGS sequence"/>
</dbReference>
<evidence type="ECO:0000313" key="4">
    <source>
        <dbReference type="Proteomes" id="UP001153069"/>
    </source>
</evidence>
<feature type="domain" description="Methyltransferase type 11" evidence="2">
    <location>
        <begin position="130"/>
        <end position="202"/>
    </location>
</feature>
<keyword evidence="1" id="KW-1133">Transmembrane helix</keyword>
<dbReference type="SUPFAM" id="SSF53335">
    <property type="entry name" value="S-adenosyl-L-methionine-dependent methyltransferases"/>
    <property type="match status" value="1"/>
</dbReference>
<keyword evidence="4" id="KW-1185">Reference proteome</keyword>
<dbReference type="InterPro" id="IPR013216">
    <property type="entry name" value="Methyltransf_11"/>
</dbReference>
<protein>
    <recommendedName>
        <fullName evidence="2">Methyltransferase type 11 domain-containing protein</fullName>
    </recommendedName>
</protein>
<dbReference type="Pfam" id="PF08241">
    <property type="entry name" value="Methyltransf_11"/>
    <property type="match status" value="1"/>
</dbReference>
<organism evidence="3 4">
    <name type="scientific">Seminavis robusta</name>
    <dbReference type="NCBI Taxonomy" id="568900"/>
    <lineage>
        <taxon>Eukaryota</taxon>
        <taxon>Sar</taxon>
        <taxon>Stramenopiles</taxon>
        <taxon>Ochrophyta</taxon>
        <taxon>Bacillariophyta</taxon>
        <taxon>Bacillariophyceae</taxon>
        <taxon>Bacillariophycidae</taxon>
        <taxon>Naviculales</taxon>
        <taxon>Naviculaceae</taxon>
        <taxon>Seminavis</taxon>
    </lineage>
</organism>